<dbReference type="Proteomes" id="UP000299102">
    <property type="component" value="Unassembled WGS sequence"/>
</dbReference>
<evidence type="ECO:0000313" key="1">
    <source>
        <dbReference type="EMBL" id="GBP61086.1"/>
    </source>
</evidence>
<sequence>MDKLFNKQCSTIHLVQIAFVEDIVCTKTYFQRRQILPTKSKVIIIEAFAEPQSPDASCTRRYLWGRADARAQHLSIYALKVVGSRPPLD</sequence>
<organism evidence="1 2">
    <name type="scientific">Eumeta variegata</name>
    <name type="common">Bagworm moth</name>
    <name type="synonym">Eumeta japonica</name>
    <dbReference type="NCBI Taxonomy" id="151549"/>
    <lineage>
        <taxon>Eukaryota</taxon>
        <taxon>Metazoa</taxon>
        <taxon>Ecdysozoa</taxon>
        <taxon>Arthropoda</taxon>
        <taxon>Hexapoda</taxon>
        <taxon>Insecta</taxon>
        <taxon>Pterygota</taxon>
        <taxon>Neoptera</taxon>
        <taxon>Endopterygota</taxon>
        <taxon>Lepidoptera</taxon>
        <taxon>Glossata</taxon>
        <taxon>Ditrysia</taxon>
        <taxon>Tineoidea</taxon>
        <taxon>Psychidae</taxon>
        <taxon>Oiketicinae</taxon>
        <taxon>Eumeta</taxon>
    </lineage>
</organism>
<dbReference type="EMBL" id="BGZK01000803">
    <property type="protein sequence ID" value="GBP61086.1"/>
    <property type="molecule type" value="Genomic_DNA"/>
</dbReference>
<dbReference type="AlphaFoldDB" id="A0A4C1XB78"/>
<name>A0A4C1XB78_EUMVA</name>
<protein>
    <submittedName>
        <fullName evidence="1">Uncharacterized protein</fullName>
    </submittedName>
</protein>
<evidence type="ECO:0000313" key="2">
    <source>
        <dbReference type="Proteomes" id="UP000299102"/>
    </source>
</evidence>
<accession>A0A4C1XB78</accession>
<gene>
    <name evidence="1" type="ORF">EVAR_48585_1</name>
</gene>
<comment type="caution">
    <text evidence="1">The sequence shown here is derived from an EMBL/GenBank/DDBJ whole genome shotgun (WGS) entry which is preliminary data.</text>
</comment>
<proteinExistence type="predicted"/>
<reference evidence="1 2" key="1">
    <citation type="journal article" date="2019" name="Commun. Biol.">
        <title>The bagworm genome reveals a unique fibroin gene that provides high tensile strength.</title>
        <authorList>
            <person name="Kono N."/>
            <person name="Nakamura H."/>
            <person name="Ohtoshi R."/>
            <person name="Tomita M."/>
            <person name="Numata K."/>
            <person name="Arakawa K."/>
        </authorList>
    </citation>
    <scope>NUCLEOTIDE SEQUENCE [LARGE SCALE GENOMIC DNA]</scope>
</reference>
<keyword evidence="2" id="KW-1185">Reference proteome</keyword>